<name>A0A327NNJ6_9BACT</name>
<feature type="domain" description="N-acetyltransferase" evidence="1">
    <location>
        <begin position="23"/>
        <end position="183"/>
    </location>
</feature>
<dbReference type="PANTHER" id="PTHR43792">
    <property type="entry name" value="GNAT FAMILY, PUTATIVE (AFU_ORTHOLOGUE AFUA_3G00765)-RELATED-RELATED"/>
    <property type="match status" value="1"/>
</dbReference>
<evidence type="ECO:0000313" key="2">
    <source>
        <dbReference type="EMBL" id="RAI76285.1"/>
    </source>
</evidence>
<gene>
    <name evidence="2" type="ORF">HMF3257_22725</name>
</gene>
<evidence type="ECO:0000259" key="1">
    <source>
        <dbReference type="PROSITE" id="PS51186"/>
    </source>
</evidence>
<dbReference type="InterPro" id="IPR051531">
    <property type="entry name" value="N-acetyltransferase"/>
</dbReference>
<dbReference type="InterPro" id="IPR016181">
    <property type="entry name" value="Acyl_CoA_acyltransferase"/>
</dbReference>
<protein>
    <submittedName>
        <fullName evidence="2">N-acetyltransferase</fullName>
    </submittedName>
</protein>
<reference evidence="2 3" key="1">
    <citation type="submission" date="2018-06" db="EMBL/GenBank/DDBJ databases">
        <title>Spirosoma sp. HMF3257 Genome sequencing and assembly.</title>
        <authorList>
            <person name="Kang H."/>
            <person name="Cha I."/>
            <person name="Kim H."/>
            <person name="Kang J."/>
            <person name="Joh K."/>
        </authorList>
    </citation>
    <scope>NUCLEOTIDE SEQUENCE [LARGE SCALE GENOMIC DNA]</scope>
    <source>
        <strain evidence="2 3">HMF3257</strain>
    </source>
</reference>
<dbReference type="AlphaFoldDB" id="A0A327NNJ6"/>
<dbReference type="Proteomes" id="UP000249016">
    <property type="component" value="Unassembled WGS sequence"/>
</dbReference>
<evidence type="ECO:0000313" key="3">
    <source>
        <dbReference type="Proteomes" id="UP000249016"/>
    </source>
</evidence>
<dbReference type="PROSITE" id="PS51186">
    <property type="entry name" value="GNAT"/>
    <property type="match status" value="1"/>
</dbReference>
<keyword evidence="2" id="KW-0808">Transferase</keyword>
<dbReference type="PANTHER" id="PTHR43792:SF1">
    <property type="entry name" value="N-ACETYLTRANSFERASE DOMAIN-CONTAINING PROTEIN"/>
    <property type="match status" value="1"/>
</dbReference>
<dbReference type="SUPFAM" id="SSF55729">
    <property type="entry name" value="Acyl-CoA N-acyltransferases (Nat)"/>
    <property type="match status" value="1"/>
</dbReference>
<dbReference type="GO" id="GO:0016747">
    <property type="term" value="F:acyltransferase activity, transferring groups other than amino-acyl groups"/>
    <property type="evidence" value="ECO:0007669"/>
    <property type="project" value="InterPro"/>
</dbReference>
<dbReference type="InterPro" id="IPR000182">
    <property type="entry name" value="GNAT_dom"/>
</dbReference>
<dbReference type="EMBL" id="QLII01000001">
    <property type="protein sequence ID" value="RAI76285.1"/>
    <property type="molecule type" value="Genomic_DNA"/>
</dbReference>
<comment type="caution">
    <text evidence="2">The sequence shown here is derived from an EMBL/GenBank/DDBJ whole genome shotgun (WGS) entry which is preliminary data.</text>
</comment>
<sequence length="189" mass="21863">MRFFSGVQTGNGRMDEQFETPRLILRDYRPKDLESIHAYVSLPIVVQYAPWGPNTLEDTEEFLAEVQERKTENPRSIFEFAVELKQDGRQIGGCELVIDKRSSVEAILGYILHPDYWNQGYATEITRKLVELATTTFNASIIRATCDEHNKASIRVLEKSGFVQEKVIENDFLQKGKMRTTLVFRYAHR</sequence>
<keyword evidence="3" id="KW-1185">Reference proteome</keyword>
<dbReference type="Pfam" id="PF13302">
    <property type="entry name" value="Acetyltransf_3"/>
    <property type="match status" value="1"/>
</dbReference>
<accession>A0A327NNJ6</accession>
<dbReference type="Gene3D" id="3.40.630.30">
    <property type="match status" value="1"/>
</dbReference>
<organism evidence="2 3">
    <name type="scientific">Spirosoma telluris</name>
    <dbReference type="NCBI Taxonomy" id="2183553"/>
    <lineage>
        <taxon>Bacteria</taxon>
        <taxon>Pseudomonadati</taxon>
        <taxon>Bacteroidota</taxon>
        <taxon>Cytophagia</taxon>
        <taxon>Cytophagales</taxon>
        <taxon>Cytophagaceae</taxon>
        <taxon>Spirosoma</taxon>
    </lineage>
</organism>
<dbReference type="CDD" id="cd04301">
    <property type="entry name" value="NAT_SF"/>
    <property type="match status" value="1"/>
</dbReference>
<dbReference type="RefSeq" id="WP_111345719.1">
    <property type="nucleotide sequence ID" value="NZ_QLII01000001.1"/>
</dbReference>
<proteinExistence type="predicted"/>